<organism evidence="4">
    <name type="scientific">Clostridium botulinum</name>
    <dbReference type="NCBI Taxonomy" id="1491"/>
    <lineage>
        <taxon>Bacteria</taxon>
        <taxon>Bacillati</taxon>
        <taxon>Bacillota</taxon>
        <taxon>Clostridia</taxon>
        <taxon>Eubacteriales</taxon>
        <taxon>Clostridiaceae</taxon>
        <taxon>Clostridium</taxon>
    </lineage>
</organism>
<dbReference type="EMBL" id="KJ776578">
    <property type="protein sequence ID" value="AIW54589.1"/>
    <property type="molecule type" value="Genomic_DNA"/>
</dbReference>
<accession>A0A0A0UU65</accession>
<evidence type="ECO:0000313" key="4">
    <source>
        <dbReference type="EMBL" id="AIW54838.1"/>
    </source>
</evidence>
<dbReference type="EMBL" id="KJ776580">
    <property type="protein sequence ID" value="AIW54709.1"/>
    <property type="molecule type" value="Genomic_DNA"/>
</dbReference>
<evidence type="ECO:0000313" key="2">
    <source>
        <dbReference type="EMBL" id="AIW54709.1"/>
    </source>
</evidence>
<dbReference type="AlphaFoldDB" id="A0A0A0UU65"/>
<geneLocation type="plasmid" evidence="4">
    <name>pCDC3897</name>
</geneLocation>
<dbReference type="EMBL" id="KJ776582">
    <property type="protein sequence ID" value="AIW54838.1"/>
    <property type="molecule type" value="Genomic_DNA"/>
</dbReference>
<reference evidence="4" key="1">
    <citation type="journal article" date="2014" name="Genome Biol. Evol.">
        <title>Three classes of plasmid (47-63 kb) carry the type B neurotoxin gene cluster of group II Clostridium botulinum.</title>
        <authorList>
            <person name="Carter A.T."/>
            <person name="Austin J.W."/>
            <person name="Weedmark K.A."/>
            <person name="Corbett C."/>
            <person name="Peck M.W."/>
        </authorList>
    </citation>
    <scope>NUCLEOTIDE SEQUENCE</scope>
    <source>
        <strain evidence="1">CDC3875</strain>
        <strain evidence="4">CDC3897</strain>
        <strain evidence="2">CDC5900</strain>
        <strain evidence="3">IFR_05/025</strain>
        <plasmid evidence="3">p05/025</plasmid>
        <plasmid evidence="1">pCDC3875</plasmid>
        <plasmid evidence="4">pCDC3897</plasmid>
        <plasmid evidence="2">pCDC5900</plasmid>
    </source>
</reference>
<evidence type="ECO:0000313" key="3">
    <source>
        <dbReference type="EMBL" id="AIW54771.1"/>
    </source>
</evidence>
<dbReference type="RefSeq" id="WP_172685570.1">
    <property type="nucleotide sequence ID" value="NZ_KJ776578.1"/>
</dbReference>
<geneLocation type="plasmid" evidence="1">
    <name>pCDC3875</name>
</geneLocation>
<evidence type="ECO:0000313" key="1">
    <source>
        <dbReference type="EMBL" id="AIW54589.1"/>
    </source>
</evidence>
<sequence>MSDNEKKEKRNYILSVRKTDTKEFKEFLNSQENFNESMRYLIYKHIAKEGTKNISQDKYFFK</sequence>
<protein>
    <submittedName>
        <fullName evidence="4">Putative deoxyribonucleoside regulator DeoR (Transcriptional repressor)</fullName>
    </submittedName>
</protein>
<name>A0A0A0UU65_CLOBO</name>
<keyword evidence="4" id="KW-0614">Plasmid</keyword>
<geneLocation type="plasmid" evidence="2">
    <name>pCDC5900</name>
</geneLocation>
<proteinExistence type="predicted"/>
<geneLocation type="plasmid" evidence="3">
    <name>p05/025</name>
</geneLocation>
<dbReference type="EMBL" id="KJ776581">
    <property type="protein sequence ID" value="AIW54771.1"/>
    <property type="molecule type" value="Genomic_DNA"/>
</dbReference>